<accession>A0A4R7LCB3</accession>
<organism evidence="3 4">
    <name type="scientific">Litoreibacter halocynthiae</name>
    <dbReference type="NCBI Taxonomy" id="1242689"/>
    <lineage>
        <taxon>Bacteria</taxon>
        <taxon>Pseudomonadati</taxon>
        <taxon>Pseudomonadota</taxon>
        <taxon>Alphaproteobacteria</taxon>
        <taxon>Rhodobacterales</taxon>
        <taxon>Roseobacteraceae</taxon>
        <taxon>Litoreibacter</taxon>
    </lineage>
</organism>
<evidence type="ECO:0000259" key="2">
    <source>
        <dbReference type="PROSITE" id="PS50206"/>
    </source>
</evidence>
<dbReference type="InterPro" id="IPR001763">
    <property type="entry name" value="Rhodanese-like_dom"/>
</dbReference>
<feature type="domain" description="Rhodanese" evidence="2">
    <location>
        <begin position="42"/>
        <end position="142"/>
    </location>
</feature>
<evidence type="ECO:0000313" key="4">
    <source>
        <dbReference type="Proteomes" id="UP000294563"/>
    </source>
</evidence>
<dbReference type="Gene3D" id="3.40.250.10">
    <property type="entry name" value="Rhodanese-like domain"/>
    <property type="match status" value="1"/>
</dbReference>
<gene>
    <name evidence="3" type="ORF">BDE40_3541</name>
</gene>
<evidence type="ECO:0000256" key="1">
    <source>
        <dbReference type="SAM" id="SignalP"/>
    </source>
</evidence>
<dbReference type="Proteomes" id="UP000294563">
    <property type="component" value="Unassembled WGS sequence"/>
</dbReference>
<dbReference type="OrthoDB" id="9812109at2"/>
<sequence>MKLLLGRRAVLVSLASAVAVPSSIVAQTAEIWSAKDTYMALDSDLIRMIDVRSRAEWVETGVAEKAWAISLHEDRFAERLFEARVLADGREIALICATGGRSGRVMRSLQNAGYDGFIDVSEGMLGSERGQGWIAAGLPVVNIENAIAALPKPLI</sequence>
<dbReference type="PROSITE" id="PS50206">
    <property type="entry name" value="RHODANESE_3"/>
    <property type="match status" value="1"/>
</dbReference>
<name>A0A4R7LCB3_9RHOB</name>
<dbReference type="Pfam" id="PF00581">
    <property type="entry name" value="Rhodanese"/>
    <property type="match status" value="1"/>
</dbReference>
<dbReference type="GO" id="GO:0016740">
    <property type="term" value="F:transferase activity"/>
    <property type="evidence" value="ECO:0007669"/>
    <property type="project" value="UniProtKB-KW"/>
</dbReference>
<keyword evidence="3" id="KW-0808">Transferase</keyword>
<reference evidence="3 4" key="1">
    <citation type="submission" date="2019-03" db="EMBL/GenBank/DDBJ databases">
        <title>Genomic Encyclopedia of Archaeal and Bacterial Type Strains, Phase II (KMG-II): from individual species to whole genera.</title>
        <authorList>
            <person name="Goeker M."/>
        </authorList>
    </citation>
    <scope>NUCLEOTIDE SEQUENCE [LARGE SCALE GENOMIC DNA]</scope>
    <source>
        <strain evidence="3 4">DSM 29467</strain>
    </source>
</reference>
<proteinExistence type="predicted"/>
<keyword evidence="4" id="KW-1185">Reference proteome</keyword>
<protein>
    <submittedName>
        <fullName evidence="3">Rhodanese-related sulfurtransferase</fullName>
    </submittedName>
</protein>
<feature type="signal peptide" evidence="1">
    <location>
        <begin position="1"/>
        <end position="19"/>
    </location>
</feature>
<evidence type="ECO:0000313" key="3">
    <source>
        <dbReference type="EMBL" id="TDT72689.1"/>
    </source>
</evidence>
<feature type="chain" id="PRO_5020434448" evidence="1">
    <location>
        <begin position="20"/>
        <end position="155"/>
    </location>
</feature>
<comment type="caution">
    <text evidence="3">The sequence shown here is derived from an EMBL/GenBank/DDBJ whole genome shotgun (WGS) entry which is preliminary data.</text>
</comment>
<dbReference type="InterPro" id="IPR036873">
    <property type="entry name" value="Rhodanese-like_dom_sf"/>
</dbReference>
<dbReference type="AlphaFoldDB" id="A0A4R7LCB3"/>
<dbReference type="EMBL" id="SOBH01000005">
    <property type="protein sequence ID" value="TDT72689.1"/>
    <property type="molecule type" value="Genomic_DNA"/>
</dbReference>
<dbReference type="SUPFAM" id="SSF52821">
    <property type="entry name" value="Rhodanese/Cell cycle control phosphatase"/>
    <property type="match status" value="1"/>
</dbReference>
<keyword evidence="1" id="KW-0732">Signal</keyword>